<feature type="region of interest" description="Disordered" evidence="1">
    <location>
        <begin position="160"/>
        <end position="190"/>
    </location>
</feature>
<proteinExistence type="predicted"/>
<gene>
    <name evidence="2" type="ORF">VaNZ11_011848</name>
</gene>
<dbReference type="Proteomes" id="UP001165090">
    <property type="component" value="Unassembled WGS sequence"/>
</dbReference>
<reference evidence="2 3" key="1">
    <citation type="journal article" date="2023" name="IScience">
        <title>Expanded male sex-determining region conserved during the evolution of homothallism in the green alga Volvox.</title>
        <authorList>
            <person name="Yamamoto K."/>
            <person name="Matsuzaki R."/>
            <person name="Mahakham W."/>
            <person name="Heman W."/>
            <person name="Sekimoto H."/>
            <person name="Kawachi M."/>
            <person name="Minakuchi Y."/>
            <person name="Toyoda A."/>
            <person name="Nozaki H."/>
        </authorList>
    </citation>
    <scope>NUCLEOTIDE SEQUENCE [LARGE SCALE GENOMIC DNA]</scope>
    <source>
        <strain evidence="2 3">NIES-4468</strain>
    </source>
</reference>
<organism evidence="2 3">
    <name type="scientific">Volvox africanus</name>
    <dbReference type="NCBI Taxonomy" id="51714"/>
    <lineage>
        <taxon>Eukaryota</taxon>
        <taxon>Viridiplantae</taxon>
        <taxon>Chlorophyta</taxon>
        <taxon>core chlorophytes</taxon>
        <taxon>Chlorophyceae</taxon>
        <taxon>CS clade</taxon>
        <taxon>Chlamydomonadales</taxon>
        <taxon>Volvocaceae</taxon>
        <taxon>Volvox</taxon>
    </lineage>
</organism>
<evidence type="ECO:0000313" key="2">
    <source>
        <dbReference type="EMBL" id="GLI67605.1"/>
    </source>
</evidence>
<dbReference type="EMBL" id="BSDZ01000078">
    <property type="protein sequence ID" value="GLI67605.1"/>
    <property type="molecule type" value="Genomic_DNA"/>
</dbReference>
<protein>
    <submittedName>
        <fullName evidence="2">Uncharacterized protein</fullName>
    </submittedName>
</protein>
<feature type="compositionally biased region" description="Low complexity" evidence="1">
    <location>
        <begin position="69"/>
        <end position="83"/>
    </location>
</feature>
<comment type="caution">
    <text evidence="2">The sequence shown here is derived from an EMBL/GenBank/DDBJ whole genome shotgun (WGS) entry which is preliminary data.</text>
</comment>
<name>A0ABQ5SCH3_9CHLO</name>
<feature type="non-terminal residue" evidence="2">
    <location>
        <position position="219"/>
    </location>
</feature>
<feature type="non-terminal residue" evidence="2">
    <location>
        <position position="1"/>
    </location>
</feature>
<evidence type="ECO:0000313" key="3">
    <source>
        <dbReference type="Proteomes" id="UP001165090"/>
    </source>
</evidence>
<feature type="region of interest" description="Disordered" evidence="1">
    <location>
        <begin position="53"/>
        <end position="96"/>
    </location>
</feature>
<evidence type="ECO:0000256" key="1">
    <source>
        <dbReference type="SAM" id="MobiDB-lite"/>
    </source>
</evidence>
<keyword evidence="3" id="KW-1185">Reference proteome</keyword>
<sequence length="219" mass="23233">HGKCPKVLVPRSGRLGDTKHLVLPGEIVQALPPAIRQGLEPIRVRVVLLPSRRPQQRAAKGPYQRRRMGASSSSMSDTDGNTSADNQQAGEWDATAQPQEAAAMCLIGNGPGGFPAVQIVVSELTYGRRTEFFRLLPDLTLELGVGARVVRTAPRRAVEGKPITLPPGTGTGTLTTKNSVSSSRPAGMGAGDVDEVIKRVTEAADQPMKTAELHTKATT</sequence>
<feature type="compositionally biased region" description="Low complexity" evidence="1">
    <location>
        <begin position="166"/>
        <end position="176"/>
    </location>
</feature>
<accession>A0ABQ5SCH3</accession>